<feature type="compositionally biased region" description="Basic and acidic residues" evidence="1">
    <location>
        <begin position="104"/>
        <end position="120"/>
    </location>
</feature>
<dbReference type="Proteomes" id="UP001162135">
    <property type="component" value="Unassembled WGS sequence"/>
</dbReference>
<sequence length="146" mass="14921">MSTASWRRRRGILSAAIAGRGTGVAVPPRGGEGRAAIVAVADRAATAGPLFSRFPRIGQSGADVDIQALGHVVGASVTVVVRQPDAVAGLGIDDGDAIGDDGSADQRRAGHDQRETGRDQRVAALGGREERAHGPPPVRICCVSIV</sequence>
<feature type="compositionally biased region" description="Acidic residues" evidence="1">
    <location>
        <begin position="93"/>
        <end position="103"/>
    </location>
</feature>
<accession>A0ABT6IAM4</accession>
<keyword evidence="3" id="KW-1185">Reference proteome</keyword>
<comment type="caution">
    <text evidence="2">The sequence shown here is derived from an EMBL/GenBank/DDBJ whole genome shotgun (WGS) entry which is preliminary data.</text>
</comment>
<gene>
    <name evidence="2" type="ORF">CUR86_19455</name>
</gene>
<name>A0ABT6IAM4_9GAMM</name>
<reference evidence="2" key="1">
    <citation type="journal article" date="2015" name="Antonie Van Leeuwenhoek">
        <title>Comparative 16S rRNA signatures and multilocus sequence analysis for the genus Salinicola and description of Salinicola acroporae sp. nov., isolated from coral Acropora digitifera.</title>
        <authorList>
            <person name="Lepcha R.T."/>
            <person name="Poddar A."/>
            <person name="Schumann P."/>
            <person name="Das S.K."/>
        </authorList>
    </citation>
    <scope>NUCLEOTIDE SEQUENCE</scope>
    <source>
        <strain evidence="2">S4-41</strain>
    </source>
</reference>
<proteinExistence type="predicted"/>
<evidence type="ECO:0000313" key="2">
    <source>
        <dbReference type="EMBL" id="MDH4574379.1"/>
    </source>
</evidence>
<organism evidence="2 3">
    <name type="scientific">Salinicola acroporae</name>
    <dbReference type="NCBI Taxonomy" id="1541440"/>
    <lineage>
        <taxon>Bacteria</taxon>
        <taxon>Pseudomonadati</taxon>
        <taxon>Pseudomonadota</taxon>
        <taxon>Gammaproteobacteria</taxon>
        <taxon>Oceanospirillales</taxon>
        <taxon>Halomonadaceae</taxon>
        <taxon>Salinicola</taxon>
    </lineage>
</organism>
<evidence type="ECO:0000256" key="1">
    <source>
        <dbReference type="SAM" id="MobiDB-lite"/>
    </source>
</evidence>
<protein>
    <submittedName>
        <fullName evidence="2">Uncharacterized protein</fullName>
    </submittedName>
</protein>
<dbReference type="EMBL" id="PGFS01000001">
    <property type="protein sequence ID" value="MDH4574379.1"/>
    <property type="molecule type" value="Genomic_DNA"/>
</dbReference>
<evidence type="ECO:0000313" key="3">
    <source>
        <dbReference type="Proteomes" id="UP001162135"/>
    </source>
</evidence>
<reference evidence="2" key="2">
    <citation type="submission" date="2017-11" db="EMBL/GenBank/DDBJ databases">
        <authorList>
            <person name="Das S.K."/>
        </authorList>
    </citation>
    <scope>NUCLEOTIDE SEQUENCE</scope>
    <source>
        <strain evidence="2">S4-41</strain>
    </source>
</reference>
<feature type="region of interest" description="Disordered" evidence="1">
    <location>
        <begin position="91"/>
        <end position="120"/>
    </location>
</feature>